<dbReference type="InterPro" id="IPR020904">
    <property type="entry name" value="Sc_DH/Rdtase_CS"/>
</dbReference>
<comment type="caution">
    <text evidence="3">The sequence shown here is derived from an EMBL/GenBank/DDBJ whole genome shotgun (WGS) entry which is preliminary data.</text>
</comment>
<gene>
    <name evidence="3" type="primary">hcaB_3</name>
    <name evidence="3" type="ORF">LMG31506_02946</name>
</gene>
<dbReference type="EMBL" id="CAJPUY010000009">
    <property type="protein sequence ID" value="CAG2143972.1"/>
    <property type="molecule type" value="Genomic_DNA"/>
</dbReference>
<dbReference type="InterPro" id="IPR002347">
    <property type="entry name" value="SDR_fam"/>
</dbReference>
<dbReference type="AlphaFoldDB" id="A0A916IUG7"/>
<dbReference type="SMART" id="SM00822">
    <property type="entry name" value="PKS_KR"/>
    <property type="match status" value="1"/>
</dbReference>
<dbReference type="PANTHER" id="PTHR45024:SF3">
    <property type="entry name" value="BLL2957 PROTEIN"/>
    <property type="match status" value="1"/>
</dbReference>
<dbReference type="InterPro" id="IPR036291">
    <property type="entry name" value="NAD(P)-bd_dom_sf"/>
</dbReference>
<dbReference type="SUPFAM" id="SSF51735">
    <property type="entry name" value="NAD(P)-binding Rossmann-fold domains"/>
    <property type="match status" value="1"/>
</dbReference>
<reference evidence="3" key="1">
    <citation type="submission" date="2021-03" db="EMBL/GenBank/DDBJ databases">
        <authorList>
            <person name="Peeters C."/>
        </authorList>
    </citation>
    <scope>NUCLEOTIDE SEQUENCE</scope>
    <source>
        <strain evidence="3">LMG 31506</strain>
    </source>
</reference>
<dbReference type="EC" id="1.3.1.87" evidence="3"/>
<dbReference type="PROSITE" id="PS00061">
    <property type="entry name" value="ADH_SHORT"/>
    <property type="match status" value="1"/>
</dbReference>
<protein>
    <submittedName>
        <fullName evidence="3">3-phenylpropionate-dihydrodiol/cinnamic acid-dihydrodiol dehydrogenase</fullName>
        <ecNumber evidence="3">1.3.1.87</ecNumber>
    </submittedName>
</protein>
<evidence type="ECO:0000313" key="3">
    <source>
        <dbReference type="EMBL" id="CAG2143972.1"/>
    </source>
</evidence>
<keyword evidence="4" id="KW-1185">Reference proteome</keyword>
<keyword evidence="3" id="KW-0560">Oxidoreductase</keyword>
<name>A0A916IUG7_9BURK</name>
<comment type="similarity">
    <text evidence="1">Belongs to the short-chain dehydrogenases/reductases (SDR) family.</text>
</comment>
<organism evidence="3 4">
    <name type="scientific">Cupriavidus yeoncheonensis</name>
    <dbReference type="NCBI Taxonomy" id="1462994"/>
    <lineage>
        <taxon>Bacteria</taxon>
        <taxon>Pseudomonadati</taxon>
        <taxon>Pseudomonadota</taxon>
        <taxon>Betaproteobacteria</taxon>
        <taxon>Burkholderiales</taxon>
        <taxon>Burkholderiaceae</taxon>
        <taxon>Cupriavidus</taxon>
    </lineage>
</organism>
<evidence type="ECO:0000256" key="1">
    <source>
        <dbReference type="RuleBase" id="RU000363"/>
    </source>
</evidence>
<proteinExistence type="inferred from homology"/>
<dbReference type="PANTHER" id="PTHR45024">
    <property type="entry name" value="DEHYDROGENASES, SHORT CHAIN"/>
    <property type="match status" value="1"/>
</dbReference>
<sequence length="303" mass="32144">MSLLEGKVIIVTGAGAGVGRGIALEAARQGARVIVNDLGVNMDGSGGSAGPAQETVDLIKAAGGEAGANTDSVAEWGSAQKIAQQALDLYGRIDGVVNNAGNLRDVIFHKMSEEEFDAVVRVHLKGSWNVSRAVAPHFKAQEGGAFVHMTSTSGLIGNFGQANYAAAKLGIVGLSKSIAVDMQKFNVRSNCIAPFAFTRMVGSIPTNTPEAAERMKINMTLEAGKIAPFTLALLSDQGRQVTGQVFGVRNNEIYLFSQPRPIRTAHASEGWTVQSCIERAIPMLKGSFYPLELSRDVFPWDPV</sequence>
<dbReference type="PRINTS" id="PR00081">
    <property type="entry name" value="GDHRDH"/>
</dbReference>
<dbReference type="PRINTS" id="PR00080">
    <property type="entry name" value="SDRFAMILY"/>
</dbReference>
<accession>A0A916IUG7</accession>
<evidence type="ECO:0000259" key="2">
    <source>
        <dbReference type="SMART" id="SM00822"/>
    </source>
</evidence>
<dbReference type="Proteomes" id="UP000672934">
    <property type="component" value="Unassembled WGS sequence"/>
</dbReference>
<dbReference type="Pfam" id="PF00106">
    <property type="entry name" value="adh_short"/>
    <property type="match status" value="1"/>
</dbReference>
<dbReference type="InterPro" id="IPR051687">
    <property type="entry name" value="Peroxisomal_Beta-Oxidation"/>
</dbReference>
<dbReference type="InterPro" id="IPR057326">
    <property type="entry name" value="KR_dom"/>
</dbReference>
<dbReference type="GO" id="GO:0018498">
    <property type="term" value="F:2,3-dihydroxy-2,3-dihydro-phenylpropionate dehydrogenase activity"/>
    <property type="evidence" value="ECO:0007669"/>
    <property type="project" value="UniProtKB-EC"/>
</dbReference>
<dbReference type="Gene3D" id="3.40.50.720">
    <property type="entry name" value="NAD(P)-binding Rossmann-like Domain"/>
    <property type="match status" value="1"/>
</dbReference>
<evidence type="ECO:0000313" key="4">
    <source>
        <dbReference type="Proteomes" id="UP000672934"/>
    </source>
</evidence>
<feature type="domain" description="Ketoreductase" evidence="2">
    <location>
        <begin position="7"/>
        <end position="203"/>
    </location>
</feature>
<dbReference type="RefSeq" id="WP_211947886.1">
    <property type="nucleotide sequence ID" value="NZ_CAJPUY010000009.1"/>
</dbReference>